<keyword evidence="3" id="KW-1185">Reference proteome</keyword>
<keyword evidence="1" id="KW-0472">Membrane</keyword>
<protein>
    <submittedName>
        <fullName evidence="2">Uncharacterized protein</fullName>
    </submittedName>
</protein>
<name>A0AAD9UCR9_RIDPI</name>
<gene>
    <name evidence="2" type="ORF">NP493_259g00047</name>
</gene>
<feature type="transmembrane region" description="Helical" evidence="1">
    <location>
        <begin position="76"/>
        <end position="96"/>
    </location>
</feature>
<dbReference type="Proteomes" id="UP001209878">
    <property type="component" value="Unassembled WGS sequence"/>
</dbReference>
<reference evidence="2" key="1">
    <citation type="journal article" date="2023" name="Mol. Biol. Evol.">
        <title>Third-Generation Sequencing Reveals the Adaptive Role of the Epigenome in Three Deep-Sea Polychaetes.</title>
        <authorList>
            <person name="Perez M."/>
            <person name="Aroh O."/>
            <person name="Sun Y."/>
            <person name="Lan Y."/>
            <person name="Juniper S.K."/>
            <person name="Young C.R."/>
            <person name="Angers B."/>
            <person name="Qian P.Y."/>
        </authorList>
    </citation>
    <scope>NUCLEOTIDE SEQUENCE</scope>
    <source>
        <strain evidence="2">R07B-5</strain>
    </source>
</reference>
<proteinExistence type="predicted"/>
<dbReference type="AlphaFoldDB" id="A0AAD9UCR9"/>
<comment type="caution">
    <text evidence="2">The sequence shown here is derived from an EMBL/GenBank/DDBJ whole genome shotgun (WGS) entry which is preliminary data.</text>
</comment>
<organism evidence="2 3">
    <name type="scientific">Ridgeia piscesae</name>
    <name type="common">Tubeworm</name>
    <dbReference type="NCBI Taxonomy" id="27915"/>
    <lineage>
        <taxon>Eukaryota</taxon>
        <taxon>Metazoa</taxon>
        <taxon>Spiralia</taxon>
        <taxon>Lophotrochozoa</taxon>
        <taxon>Annelida</taxon>
        <taxon>Polychaeta</taxon>
        <taxon>Sedentaria</taxon>
        <taxon>Canalipalpata</taxon>
        <taxon>Sabellida</taxon>
        <taxon>Siboglinidae</taxon>
        <taxon>Ridgeia</taxon>
    </lineage>
</organism>
<dbReference type="PANTHER" id="PTHR21284:SF12">
    <property type="entry name" value="EG:80H7.2 PROTEIN"/>
    <property type="match status" value="1"/>
</dbReference>
<feature type="transmembrane region" description="Helical" evidence="1">
    <location>
        <begin position="149"/>
        <end position="170"/>
    </location>
</feature>
<evidence type="ECO:0000313" key="2">
    <source>
        <dbReference type="EMBL" id="KAK2184638.1"/>
    </source>
</evidence>
<keyword evidence="1" id="KW-0812">Transmembrane</keyword>
<dbReference type="PANTHER" id="PTHR21284">
    <property type="entry name" value="EG:80H7.2 PROTEIN"/>
    <property type="match status" value="1"/>
</dbReference>
<accession>A0AAD9UCR9</accession>
<keyword evidence="1" id="KW-1133">Transmembrane helix</keyword>
<sequence length="189" mass="21044">MASKFVHSGLFFLTVCLILCTIALIAPYWMVNPNIQENTGLYAMCSGTRHRCYWFFEDDFAWQKARDGWHKSCQGLYTAGLAILYVAMLIACLLSCSITSDDNLWPALVINSMVSLAYLLMGAGIVVFGVKAHEHFNAAMHGTAYLFTWAYFTGISGVLAGFLSGVCYSLERCFTRTKADDGYLRGDVY</sequence>
<feature type="transmembrane region" description="Helical" evidence="1">
    <location>
        <begin position="108"/>
        <end position="129"/>
    </location>
</feature>
<dbReference type="Gene3D" id="1.20.140.150">
    <property type="match status" value="1"/>
</dbReference>
<evidence type="ECO:0000313" key="3">
    <source>
        <dbReference type="Proteomes" id="UP001209878"/>
    </source>
</evidence>
<dbReference type="EMBL" id="JAODUO010000258">
    <property type="protein sequence ID" value="KAK2184638.1"/>
    <property type="molecule type" value="Genomic_DNA"/>
</dbReference>
<feature type="transmembrane region" description="Helical" evidence="1">
    <location>
        <begin position="9"/>
        <end position="31"/>
    </location>
</feature>
<evidence type="ECO:0000256" key="1">
    <source>
        <dbReference type="SAM" id="Phobius"/>
    </source>
</evidence>